<dbReference type="PROSITE" id="PS50966">
    <property type="entry name" value="ZF_SWIM"/>
    <property type="match status" value="1"/>
</dbReference>
<feature type="region of interest" description="Disordered" evidence="2">
    <location>
        <begin position="115"/>
        <end position="169"/>
    </location>
</feature>
<reference evidence="4 5" key="1">
    <citation type="submission" date="2019-02" db="EMBL/GenBank/DDBJ databases">
        <title>Deep-cultivation of Planctomycetes and their phenomic and genomic characterization uncovers novel biology.</title>
        <authorList>
            <person name="Wiegand S."/>
            <person name="Jogler M."/>
            <person name="Boedeker C."/>
            <person name="Pinto D."/>
            <person name="Vollmers J."/>
            <person name="Rivas-Marin E."/>
            <person name="Kohn T."/>
            <person name="Peeters S.H."/>
            <person name="Heuer A."/>
            <person name="Rast P."/>
            <person name="Oberbeckmann S."/>
            <person name="Bunk B."/>
            <person name="Jeske O."/>
            <person name="Meyerdierks A."/>
            <person name="Storesund J.E."/>
            <person name="Kallscheuer N."/>
            <person name="Luecker S."/>
            <person name="Lage O.M."/>
            <person name="Pohl T."/>
            <person name="Merkel B.J."/>
            <person name="Hornburger P."/>
            <person name="Mueller R.-W."/>
            <person name="Bruemmer F."/>
            <person name="Labrenz M."/>
            <person name="Spormann A.M."/>
            <person name="Op den Camp H."/>
            <person name="Overmann J."/>
            <person name="Amann R."/>
            <person name="Jetten M.S.M."/>
            <person name="Mascher T."/>
            <person name="Medema M.H."/>
            <person name="Devos D.P."/>
            <person name="Kaster A.-K."/>
            <person name="Ovreas L."/>
            <person name="Rohde M."/>
            <person name="Galperin M.Y."/>
            <person name="Jogler C."/>
        </authorList>
    </citation>
    <scope>NUCLEOTIDE SEQUENCE [LARGE SCALE GENOMIC DNA]</scope>
    <source>
        <strain evidence="4 5">Pla163</strain>
    </source>
</reference>
<organism evidence="4 5">
    <name type="scientific">Rohdeia mirabilis</name>
    <dbReference type="NCBI Taxonomy" id="2528008"/>
    <lineage>
        <taxon>Bacteria</taxon>
        <taxon>Pseudomonadati</taxon>
        <taxon>Planctomycetota</taxon>
        <taxon>Planctomycetia</taxon>
        <taxon>Planctomycetia incertae sedis</taxon>
        <taxon>Rohdeia</taxon>
    </lineage>
</organism>
<evidence type="ECO:0000313" key="5">
    <source>
        <dbReference type="Proteomes" id="UP000319342"/>
    </source>
</evidence>
<keyword evidence="1" id="KW-0863">Zinc-finger</keyword>
<feature type="domain" description="SWIM-type" evidence="3">
    <location>
        <begin position="56"/>
        <end position="89"/>
    </location>
</feature>
<keyword evidence="1" id="KW-0479">Metal-binding</keyword>
<dbReference type="InterPro" id="IPR007527">
    <property type="entry name" value="Znf_SWIM"/>
</dbReference>
<evidence type="ECO:0000259" key="3">
    <source>
        <dbReference type="PROSITE" id="PS50966"/>
    </source>
</evidence>
<keyword evidence="1" id="KW-0862">Zinc</keyword>
<accession>A0A518CWG0</accession>
<dbReference type="Pfam" id="PF04434">
    <property type="entry name" value="SWIM"/>
    <property type="match status" value="1"/>
</dbReference>
<name>A0A518CWG0_9BACT</name>
<gene>
    <name evidence="4" type="ORF">Pla163_06650</name>
</gene>
<dbReference type="RefSeq" id="WP_145183489.1">
    <property type="nucleotide sequence ID" value="NZ_CP036290.1"/>
</dbReference>
<feature type="compositionally biased region" description="Basic and acidic residues" evidence="2">
    <location>
        <begin position="147"/>
        <end position="169"/>
    </location>
</feature>
<dbReference type="EMBL" id="CP036290">
    <property type="protein sequence ID" value="QDU83566.1"/>
    <property type="molecule type" value="Genomic_DNA"/>
</dbReference>
<proteinExistence type="predicted"/>
<dbReference type="Proteomes" id="UP000319342">
    <property type="component" value="Chromosome"/>
</dbReference>
<sequence length="489" mass="53367">MGAVPQFALEDLERLAPDQSSLTAARKLLKPAKWPLLAHDDEFLWSQHQGSGSTPYLTVLAASDQGYKCTCPSRKFPCKHVLALGWLAAESPELFSPGGEHPQWILDWLSRRRPKAAAPDDDPDGAGSKANAPRVSIRAATAAATASDEKSGPASQERSKASRERNRRAREESIDAGLVEFDRWLDDQLRSGLARLAAQPGDGLRVIARRLNDAKAQGLAVRIESLASQLSSMPSERRLATLATALGEFHLLVQSYRRRDLLDDALRADARRALGWTTTRDELEADPSTERIAGVWSVLAVRDEVQADRLRRFETWIVSHRPGTAEPRVAVIVDYVPVAAGGATTSPYTTGDVFEGELLFHPSAVPLRAVATSAGLQPIDAAPDLRAALGDQGLEAALERCDSTFARLPWLDYVPVRVADVELTQSLADGSHWLRDRADGTAVPLATDAADRSLRPLEGVPLERAFGLWDGQQFELCLAETHLGRWSRP</sequence>
<evidence type="ECO:0000313" key="4">
    <source>
        <dbReference type="EMBL" id="QDU83566.1"/>
    </source>
</evidence>
<keyword evidence="5" id="KW-1185">Reference proteome</keyword>
<evidence type="ECO:0000256" key="2">
    <source>
        <dbReference type="SAM" id="MobiDB-lite"/>
    </source>
</evidence>
<dbReference type="OrthoDB" id="9816340at2"/>
<dbReference type="GO" id="GO:0008270">
    <property type="term" value="F:zinc ion binding"/>
    <property type="evidence" value="ECO:0007669"/>
    <property type="project" value="UniProtKB-KW"/>
</dbReference>
<protein>
    <recommendedName>
        <fullName evidence="3">SWIM-type domain-containing protein</fullName>
    </recommendedName>
</protein>
<dbReference type="AlphaFoldDB" id="A0A518CWG0"/>
<evidence type="ECO:0000256" key="1">
    <source>
        <dbReference type="PROSITE-ProRule" id="PRU00325"/>
    </source>
</evidence>